<sequence length="275" mass="29365">MTAAPALRPLAAVAPTAPARTAPAATPNLWAPATPSIELTVVIPFYNCGPVIARTIREVSGVLTAAGIGHEIIAVNDGSTDESAAFVAELPGVRLIDNRTNSGKGNALHQGFAAAQGAWVGFIDSDGDIAAHHLITYLELARTGDHSAVYADKRHARSSSTASKSRKFISITYSSLVTGMFLLPVKDTQTGCKIFRRDVIAQLLPHLREQRFAFDLEFFVAAKAAGYRDMRSAPVDVDTAANGSTVTTNSIVRTLRDTFGILRRHRSGHYRQAAA</sequence>
<feature type="domain" description="Glycosyltransferase 2-like" evidence="2">
    <location>
        <begin position="40"/>
        <end position="203"/>
    </location>
</feature>
<dbReference type="GO" id="GO:0016740">
    <property type="term" value="F:transferase activity"/>
    <property type="evidence" value="ECO:0007669"/>
    <property type="project" value="UniProtKB-KW"/>
</dbReference>
<comment type="similarity">
    <text evidence="1">Belongs to the glycosyltransferase 2 family.</text>
</comment>
<protein>
    <submittedName>
        <fullName evidence="3">Glycosyl transferase family 2</fullName>
    </submittedName>
</protein>
<dbReference type="InterPro" id="IPR050256">
    <property type="entry name" value="Glycosyltransferase_2"/>
</dbReference>
<dbReference type="Proteomes" id="UP000198688">
    <property type="component" value="Chromosome I"/>
</dbReference>
<dbReference type="OrthoDB" id="2369748at2"/>
<dbReference type="InterPro" id="IPR029044">
    <property type="entry name" value="Nucleotide-diphossugar_trans"/>
</dbReference>
<reference evidence="3 4" key="1">
    <citation type="submission" date="2016-10" db="EMBL/GenBank/DDBJ databases">
        <authorList>
            <person name="de Groot N.N."/>
        </authorList>
    </citation>
    <scope>NUCLEOTIDE SEQUENCE [LARGE SCALE GENOMIC DNA]</scope>
    <source>
        <strain evidence="3 4">DSM 43941</strain>
    </source>
</reference>
<dbReference type="SUPFAM" id="SSF53448">
    <property type="entry name" value="Nucleotide-diphospho-sugar transferases"/>
    <property type="match status" value="1"/>
</dbReference>
<dbReference type="RefSeq" id="WP_092545973.1">
    <property type="nucleotide sequence ID" value="NZ_BOMJ01000065.1"/>
</dbReference>
<keyword evidence="4" id="KW-1185">Reference proteome</keyword>
<accession>A0A1H2AL34</accession>
<evidence type="ECO:0000313" key="3">
    <source>
        <dbReference type="EMBL" id="SDT46640.1"/>
    </source>
</evidence>
<dbReference type="Gene3D" id="3.90.550.10">
    <property type="entry name" value="Spore Coat Polysaccharide Biosynthesis Protein SpsA, Chain A"/>
    <property type="match status" value="1"/>
</dbReference>
<evidence type="ECO:0000259" key="2">
    <source>
        <dbReference type="Pfam" id="PF00535"/>
    </source>
</evidence>
<organism evidence="3 4">
    <name type="scientific">Actinoplanes derwentensis</name>
    <dbReference type="NCBI Taxonomy" id="113562"/>
    <lineage>
        <taxon>Bacteria</taxon>
        <taxon>Bacillati</taxon>
        <taxon>Actinomycetota</taxon>
        <taxon>Actinomycetes</taxon>
        <taxon>Micromonosporales</taxon>
        <taxon>Micromonosporaceae</taxon>
        <taxon>Actinoplanes</taxon>
    </lineage>
</organism>
<evidence type="ECO:0000256" key="1">
    <source>
        <dbReference type="ARBA" id="ARBA00006739"/>
    </source>
</evidence>
<dbReference type="PANTHER" id="PTHR48090:SF7">
    <property type="entry name" value="RFBJ PROTEIN"/>
    <property type="match status" value="1"/>
</dbReference>
<dbReference type="STRING" id="113562.SAMN04489716_3932"/>
<dbReference type="PANTHER" id="PTHR48090">
    <property type="entry name" value="UNDECAPRENYL-PHOSPHATE 4-DEOXY-4-FORMAMIDO-L-ARABINOSE TRANSFERASE-RELATED"/>
    <property type="match status" value="1"/>
</dbReference>
<dbReference type="CDD" id="cd04179">
    <property type="entry name" value="DPM_DPG-synthase_like"/>
    <property type="match status" value="1"/>
</dbReference>
<dbReference type="EMBL" id="LT629758">
    <property type="protein sequence ID" value="SDT46640.1"/>
    <property type="molecule type" value="Genomic_DNA"/>
</dbReference>
<dbReference type="AlphaFoldDB" id="A0A1H2AL34"/>
<name>A0A1H2AL34_9ACTN</name>
<keyword evidence="3" id="KW-0808">Transferase</keyword>
<evidence type="ECO:0000313" key="4">
    <source>
        <dbReference type="Proteomes" id="UP000198688"/>
    </source>
</evidence>
<dbReference type="Pfam" id="PF00535">
    <property type="entry name" value="Glycos_transf_2"/>
    <property type="match status" value="1"/>
</dbReference>
<gene>
    <name evidence="3" type="ORF">SAMN04489716_3932</name>
</gene>
<dbReference type="InterPro" id="IPR001173">
    <property type="entry name" value="Glyco_trans_2-like"/>
</dbReference>
<proteinExistence type="inferred from homology"/>